<dbReference type="InterPro" id="IPR029024">
    <property type="entry name" value="TerB-like"/>
</dbReference>
<dbReference type="OrthoDB" id="966148at2"/>
<sequence>MDTFEHILRNCNTKEKLAYLQLVIFIAFSDHHLSDDEVMFLEKITEIAQLSEENQQLLASYSRQPESIDIQLCTQNIGRSPLREILLIDLMVIARSDDDVATEERSAITQIAVLLGVPLDEVIRLTNSVNKYSTSKTDAPQEWINQSMISILYKEKKITESKKLSMTEKVKKFLGILKG</sequence>
<dbReference type="KEGG" id="fli:Fleli_0413"/>
<gene>
    <name evidence="2" type="ordered locus">Fleli_0413</name>
</gene>
<dbReference type="HOGENOM" id="CLU_1501382_0_0_10"/>
<keyword evidence="3" id="KW-1185">Reference proteome</keyword>
<evidence type="ECO:0000313" key="3">
    <source>
        <dbReference type="Proteomes" id="UP000006054"/>
    </source>
</evidence>
<accession>I4AG04</accession>
<dbReference type="SUPFAM" id="SSF158682">
    <property type="entry name" value="TerB-like"/>
    <property type="match status" value="1"/>
</dbReference>
<dbReference type="Proteomes" id="UP000006054">
    <property type="component" value="Chromosome"/>
</dbReference>
<dbReference type="AlphaFoldDB" id="I4AG04"/>
<organism evidence="2 3">
    <name type="scientific">Bernardetia litoralis (strain ATCC 23117 / DSM 6794 / NBRC 15988 / NCIMB 1366 / Fx l1 / Sio-4)</name>
    <name type="common">Flexibacter litoralis</name>
    <dbReference type="NCBI Taxonomy" id="880071"/>
    <lineage>
        <taxon>Bacteria</taxon>
        <taxon>Pseudomonadati</taxon>
        <taxon>Bacteroidota</taxon>
        <taxon>Cytophagia</taxon>
        <taxon>Cytophagales</taxon>
        <taxon>Bernardetiaceae</taxon>
        <taxon>Bernardetia</taxon>
    </lineage>
</organism>
<dbReference type="Pfam" id="PF05099">
    <property type="entry name" value="TerB"/>
    <property type="match status" value="1"/>
</dbReference>
<dbReference type="EMBL" id="CP003345">
    <property type="protein sequence ID" value="AFM02889.1"/>
    <property type="molecule type" value="Genomic_DNA"/>
</dbReference>
<reference evidence="3" key="1">
    <citation type="submission" date="2012-06" db="EMBL/GenBank/DDBJ databases">
        <title>The complete genome of Flexibacter litoralis DSM 6794.</title>
        <authorList>
            <person name="Lucas S."/>
            <person name="Copeland A."/>
            <person name="Lapidus A."/>
            <person name="Glavina del Rio T."/>
            <person name="Dalin E."/>
            <person name="Tice H."/>
            <person name="Bruce D."/>
            <person name="Goodwin L."/>
            <person name="Pitluck S."/>
            <person name="Peters L."/>
            <person name="Ovchinnikova G."/>
            <person name="Lu M."/>
            <person name="Kyrpides N."/>
            <person name="Mavromatis K."/>
            <person name="Ivanova N."/>
            <person name="Brettin T."/>
            <person name="Detter J.C."/>
            <person name="Han C."/>
            <person name="Larimer F."/>
            <person name="Land M."/>
            <person name="Hauser L."/>
            <person name="Markowitz V."/>
            <person name="Cheng J.-F."/>
            <person name="Hugenholtz P."/>
            <person name="Woyke T."/>
            <person name="Wu D."/>
            <person name="Spring S."/>
            <person name="Lang E."/>
            <person name="Kopitz M."/>
            <person name="Brambilla E."/>
            <person name="Klenk H.-P."/>
            <person name="Eisen J.A."/>
        </authorList>
    </citation>
    <scope>NUCLEOTIDE SEQUENCE [LARGE SCALE GENOMIC DNA]</scope>
    <source>
        <strain evidence="3">ATCC 23117 / DSM 6794 / NBRC 15988 / NCIMB 1366 / Sio-4</strain>
    </source>
</reference>
<dbReference type="RefSeq" id="WP_014796349.1">
    <property type="nucleotide sequence ID" value="NC_018018.1"/>
</dbReference>
<protein>
    <recommendedName>
        <fullName evidence="1">Co-chaperone DjlA N-terminal domain-containing protein</fullName>
    </recommendedName>
</protein>
<dbReference type="PATRIC" id="fig|880071.3.peg.389"/>
<dbReference type="CDD" id="cd07177">
    <property type="entry name" value="terB_like"/>
    <property type="match status" value="1"/>
</dbReference>
<name>I4AG04_BERLS</name>
<dbReference type="InterPro" id="IPR007791">
    <property type="entry name" value="DjlA_N"/>
</dbReference>
<evidence type="ECO:0000259" key="1">
    <source>
        <dbReference type="Pfam" id="PF05099"/>
    </source>
</evidence>
<feature type="domain" description="Co-chaperone DjlA N-terminal" evidence="1">
    <location>
        <begin position="64"/>
        <end position="125"/>
    </location>
</feature>
<dbReference type="Gene3D" id="1.10.3680.10">
    <property type="entry name" value="TerB-like"/>
    <property type="match status" value="1"/>
</dbReference>
<evidence type="ECO:0000313" key="2">
    <source>
        <dbReference type="EMBL" id="AFM02889.1"/>
    </source>
</evidence>
<proteinExistence type="predicted"/>